<gene>
    <name evidence="2" type="ORF">V6617_16920</name>
</gene>
<organism evidence="2 3">
    <name type="scientific">Pelagibacterium nitratireducens</name>
    <dbReference type="NCBI Taxonomy" id="1046114"/>
    <lineage>
        <taxon>Bacteria</taxon>
        <taxon>Pseudomonadati</taxon>
        <taxon>Pseudomonadota</taxon>
        <taxon>Alphaproteobacteria</taxon>
        <taxon>Hyphomicrobiales</taxon>
        <taxon>Devosiaceae</taxon>
        <taxon>Pelagibacterium</taxon>
    </lineage>
</organism>
<keyword evidence="1" id="KW-0732">Signal</keyword>
<accession>A0ABZ2I180</accession>
<keyword evidence="3" id="KW-1185">Reference proteome</keyword>
<dbReference type="EMBL" id="CP146275">
    <property type="protein sequence ID" value="WWT32668.1"/>
    <property type="molecule type" value="Genomic_DNA"/>
</dbReference>
<proteinExistence type="predicted"/>
<evidence type="ECO:0000256" key="1">
    <source>
        <dbReference type="SAM" id="SignalP"/>
    </source>
</evidence>
<dbReference type="Proteomes" id="UP001369958">
    <property type="component" value="Chromosome"/>
</dbReference>
<dbReference type="RefSeq" id="WP_338608090.1">
    <property type="nucleotide sequence ID" value="NZ_CP146275.1"/>
</dbReference>
<feature type="signal peptide" evidence="1">
    <location>
        <begin position="1"/>
        <end position="21"/>
    </location>
</feature>
<evidence type="ECO:0000313" key="3">
    <source>
        <dbReference type="Proteomes" id="UP001369958"/>
    </source>
</evidence>
<protein>
    <submittedName>
        <fullName evidence="2">Uncharacterized protein</fullName>
    </submittedName>
</protein>
<evidence type="ECO:0000313" key="2">
    <source>
        <dbReference type="EMBL" id="WWT32668.1"/>
    </source>
</evidence>
<name>A0ABZ2I180_9HYPH</name>
<sequence>MKRTAVALSVLSGFLPFTASAAEDWTVVRDDRQQLSCVAESTGGAVVAADDASVLGSAGWPAAREREAAQDPDRILARPAGAATELTLSDTPGQDDACFLYLDERTAAGRAIEGVRQ</sequence>
<feature type="chain" id="PRO_5046567455" evidence="1">
    <location>
        <begin position="22"/>
        <end position="117"/>
    </location>
</feature>
<reference evidence="2 3" key="1">
    <citation type="submission" date="2024-02" db="EMBL/GenBank/DDBJ databases">
        <title>Complete genome sequence of Pelagibacterium nitratireducens ZH15.</title>
        <authorList>
            <person name="Zhao L.H."/>
        </authorList>
    </citation>
    <scope>NUCLEOTIDE SEQUENCE [LARGE SCALE GENOMIC DNA]</scope>
    <source>
        <strain evidence="2 3">ZH15</strain>
    </source>
</reference>